<dbReference type="GO" id="GO:0008654">
    <property type="term" value="P:phospholipid biosynthetic process"/>
    <property type="evidence" value="ECO:0007669"/>
    <property type="project" value="InterPro"/>
</dbReference>
<feature type="transmembrane region" description="Helical" evidence="3">
    <location>
        <begin position="206"/>
        <end position="228"/>
    </location>
</feature>
<keyword evidence="3" id="KW-1133">Transmembrane helix</keyword>
<dbReference type="GO" id="GO:0016020">
    <property type="term" value="C:membrane"/>
    <property type="evidence" value="ECO:0007669"/>
    <property type="project" value="InterPro"/>
</dbReference>
<evidence type="ECO:0000256" key="2">
    <source>
        <dbReference type="RuleBase" id="RU003750"/>
    </source>
</evidence>
<gene>
    <name evidence="4" type="ORF">GCM10010260_02870</name>
</gene>
<dbReference type="EMBL" id="BMTD01000001">
    <property type="protein sequence ID" value="GGU74466.1"/>
    <property type="molecule type" value="Genomic_DNA"/>
</dbReference>
<comment type="caution">
    <text evidence="4">The sequence shown here is derived from an EMBL/GenBank/DDBJ whole genome shotgun (WGS) entry which is preliminary data.</text>
</comment>
<feature type="transmembrane region" description="Helical" evidence="3">
    <location>
        <begin position="182"/>
        <end position="200"/>
    </location>
</feature>
<reference evidence="4" key="2">
    <citation type="submission" date="2020-09" db="EMBL/GenBank/DDBJ databases">
        <authorList>
            <person name="Sun Q."/>
            <person name="Ohkuma M."/>
        </authorList>
    </citation>
    <scope>NUCLEOTIDE SEQUENCE</scope>
    <source>
        <strain evidence="4">JCM 4369</strain>
    </source>
</reference>
<protein>
    <submittedName>
        <fullName evidence="4">CDP-alcohol phosphatidyltransferase</fullName>
    </submittedName>
</protein>
<feature type="transmembrane region" description="Helical" evidence="3">
    <location>
        <begin position="112"/>
        <end position="133"/>
    </location>
</feature>
<name>A0A918I4M3_9ACTN</name>
<evidence type="ECO:0000256" key="3">
    <source>
        <dbReference type="SAM" id="Phobius"/>
    </source>
</evidence>
<organism evidence="4 5">
    <name type="scientific">Streptomyces filipinensis</name>
    <dbReference type="NCBI Taxonomy" id="66887"/>
    <lineage>
        <taxon>Bacteria</taxon>
        <taxon>Bacillati</taxon>
        <taxon>Actinomycetota</taxon>
        <taxon>Actinomycetes</taxon>
        <taxon>Kitasatosporales</taxon>
        <taxon>Streptomycetaceae</taxon>
        <taxon>Streptomyces</taxon>
    </lineage>
</organism>
<sequence length="239" mass="26016">MAEFAEMLRQLSTAQKPAKGVSVYSRFVNRPAGRVMAALACRIGATPNQLTLLGALFTFPALAAVALLRPEPVMSVCVGVALALGFALDAADGQLARSQRSASLSGEWLDHVLDCVRIVLLHLVVLVAFYRFFDLRSPLLLLAPMVFQLAAVVIFFAGILTQQLKARVAVGRGGPASAWGSVLLLPVDYGTTCVCFLFLGSRDLFLVLYCVLLLAHVLFMVAFLVKWFRELHQLQRPAQ</sequence>
<dbReference type="InterPro" id="IPR000462">
    <property type="entry name" value="CDP-OH_P_trans"/>
</dbReference>
<dbReference type="AlphaFoldDB" id="A0A918I4M3"/>
<reference evidence="4" key="1">
    <citation type="journal article" date="2014" name="Int. J. Syst. Evol. Microbiol.">
        <title>Complete genome sequence of Corynebacterium casei LMG S-19264T (=DSM 44701T), isolated from a smear-ripened cheese.</title>
        <authorList>
            <consortium name="US DOE Joint Genome Institute (JGI-PGF)"/>
            <person name="Walter F."/>
            <person name="Albersmeier A."/>
            <person name="Kalinowski J."/>
            <person name="Ruckert C."/>
        </authorList>
    </citation>
    <scope>NUCLEOTIDE SEQUENCE</scope>
    <source>
        <strain evidence="4">JCM 4369</strain>
    </source>
</reference>
<dbReference type="InterPro" id="IPR043130">
    <property type="entry name" value="CDP-OH_PTrfase_TM_dom"/>
</dbReference>
<evidence type="ECO:0000313" key="4">
    <source>
        <dbReference type="EMBL" id="GGU74466.1"/>
    </source>
</evidence>
<dbReference type="Proteomes" id="UP000618795">
    <property type="component" value="Unassembled WGS sequence"/>
</dbReference>
<keyword evidence="3" id="KW-0472">Membrane</keyword>
<keyword evidence="1 2" id="KW-0808">Transferase</keyword>
<accession>A0A918I4M3</accession>
<keyword evidence="3" id="KW-0812">Transmembrane</keyword>
<keyword evidence="5" id="KW-1185">Reference proteome</keyword>
<dbReference type="Gene3D" id="1.20.120.1760">
    <property type="match status" value="1"/>
</dbReference>
<comment type="similarity">
    <text evidence="2">Belongs to the CDP-alcohol phosphatidyltransferase class-I family.</text>
</comment>
<feature type="transmembrane region" description="Helical" evidence="3">
    <location>
        <begin position="139"/>
        <end position="161"/>
    </location>
</feature>
<evidence type="ECO:0000313" key="5">
    <source>
        <dbReference type="Proteomes" id="UP000618795"/>
    </source>
</evidence>
<proteinExistence type="inferred from homology"/>
<dbReference type="PROSITE" id="PS00379">
    <property type="entry name" value="CDP_ALCOHOL_P_TRANSF"/>
    <property type="match status" value="1"/>
</dbReference>
<dbReference type="InterPro" id="IPR048254">
    <property type="entry name" value="CDP_ALCOHOL_P_TRANSF_CS"/>
</dbReference>
<evidence type="ECO:0000256" key="1">
    <source>
        <dbReference type="ARBA" id="ARBA00022679"/>
    </source>
</evidence>
<dbReference type="Pfam" id="PF01066">
    <property type="entry name" value="CDP-OH_P_transf"/>
    <property type="match status" value="1"/>
</dbReference>
<dbReference type="GO" id="GO:0016780">
    <property type="term" value="F:phosphotransferase activity, for other substituted phosphate groups"/>
    <property type="evidence" value="ECO:0007669"/>
    <property type="project" value="InterPro"/>
</dbReference>
<feature type="transmembrane region" description="Helical" evidence="3">
    <location>
        <begin position="50"/>
        <end position="67"/>
    </location>
</feature>